<sequence>MEDHDTKQKMNKEIRNVGKLCQIEIRVNFEEHEMADTIQEKIETIQEYQKMIYKFLQQ</sequence>
<organism evidence="1 2">
    <name type="scientific">Gigaspora margarita</name>
    <dbReference type="NCBI Taxonomy" id="4874"/>
    <lineage>
        <taxon>Eukaryota</taxon>
        <taxon>Fungi</taxon>
        <taxon>Fungi incertae sedis</taxon>
        <taxon>Mucoromycota</taxon>
        <taxon>Glomeromycotina</taxon>
        <taxon>Glomeromycetes</taxon>
        <taxon>Diversisporales</taxon>
        <taxon>Gigasporaceae</taxon>
        <taxon>Gigaspora</taxon>
    </lineage>
</organism>
<keyword evidence="2" id="KW-1185">Reference proteome</keyword>
<protein>
    <submittedName>
        <fullName evidence="1">13262_t:CDS:1</fullName>
    </submittedName>
</protein>
<dbReference type="EMBL" id="CAJVQB010005435">
    <property type="protein sequence ID" value="CAG8661836.1"/>
    <property type="molecule type" value="Genomic_DNA"/>
</dbReference>
<proteinExistence type="predicted"/>
<name>A0ABN7URT9_GIGMA</name>
<dbReference type="Proteomes" id="UP000789901">
    <property type="component" value="Unassembled WGS sequence"/>
</dbReference>
<accession>A0ABN7URT9</accession>
<gene>
    <name evidence="1" type="ORF">GMARGA_LOCUS9924</name>
</gene>
<comment type="caution">
    <text evidence="1">The sequence shown here is derived from an EMBL/GenBank/DDBJ whole genome shotgun (WGS) entry which is preliminary data.</text>
</comment>
<evidence type="ECO:0000313" key="1">
    <source>
        <dbReference type="EMBL" id="CAG8661836.1"/>
    </source>
</evidence>
<feature type="non-terminal residue" evidence="1">
    <location>
        <position position="58"/>
    </location>
</feature>
<reference evidence="1 2" key="1">
    <citation type="submission" date="2021-06" db="EMBL/GenBank/DDBJ databases">
        <authorList>
            <person name="Kallberg Y."/>
            <person name="Tangrot J."/>
            <person name="Rosling A."/>
        </authorList>
    </citation>
    <scope>NUCLEOTIDE SEQUENCE [LARGE SCALE GENOMIC DNA]</scope>
    <source>
        <strain evidence="1 2">120-4 pot B 10/14</strain>
    </source>
</reference>
<evidence type="ECO:0000313" key="2">
    <source>
        <dbReference type="Proteomes" id="UP000789901"/>
    </source>
</evidence>